<reference evidence="1" key="1">
    <citation type="submission" date="2007-06" db="EMBL/GenBank/DDBJ databases">
        <authorList>
            <person name="Fulton L."/>
            <person name="Clifton S."/>
            <person name="Fulton B."/>
            <person name="Xu J."/>
            <person name="Minx P."/>
            <person name="Pepin K.H."/>
            <person name="Johnson M."/>
            <person name="Thiruvilangam P."/>
            <person name="Bhonagiri V."/>
            <person name="Nash W.E."/>
            <person name="Mardis E.R."/>
            <person name="Wilson R.K."/>
        </authorList>
    </citation>
    <scope>NUCLEOTIDE SEQUENCE [LARGE SCALE GENOMIC DNA]</scope>
    <source>
        <strain evidence="1">ATCC 8492</strain>
    </source>
</reference>
<dbReference type="AlphaFoldDB" id="A0ABC9NCP1"/>
<comment type="caution">
    <text evidence="1">The sequence shown here is derived from an EMBL/GenBank/DDBJ whole genome shotgun (WGS) entry which is preliminary data.</text>
</comment>
<dbReference type="EMBL" id="AAYH02000043">
    <property type="protein sequence ID" value="EDO54287.1"/>
    <property type="molecule type" value="Genomic_DNA"/>
</dbReference>
<name>A0ABC9NCP1_BACUC</name>
<gene>
    <name evidence="1" type="ORF">BACUNI_02295</name>
</gene>
<organism evidence="1 2">
    <name type="scientific">Bacteroides uniformis (strain ATCC 8492 / DSM 6597 / CCUG 4942 / CIP 103695 / JCM 5828 / KCTC 5204 / NCTC 13054 / VPI 0061)</name>
    <dbReference type="NCBI Taxonomy" id="411479"/>
    <lineage>
        <taxon>Bacteria</taxon>
        <taxon>Pseudomonadati</taxon>
        <taxon>Bacteroidota</taxon>
        <taxon>Bacteroidia</taxon>
        <taxon>Bacteroidales</taxon>
        <taxon>Bacteroidaceae</taxon>
        <taxon>Bacteroides</taxon>
    </lineage>
</organism>
<sequence>MFLCNKSVFLYVGKAIKKSRNIYEIFGKMMVFSI</sequence>
<dbReference type="Proteomes" id="UP000004110">
    <property type="component" value="Unassembled WGS sequence"/>
</dbReference>
<accession>A0ABC9NCP1</accession>
<evidence type="ECO:0000313" key="1">
    <source>
        <dbReference type="EMBL" id="EDO54287.1"/>
    </source>
</evidence>
<proteinExistence type="predicted"/>
<keyword evidence="2" id="KW-1185">Reference proteome</keyword>
<reference evidence="1" key="2">
    <citation type="submission" date="2013-11" db="EMBL/GenBank/DDBJ databases">
        <title>Draft genome sequence of Bacteroides uniformis (ATCC 8492).</title>
        <authorList>
            <person name="Sudarsanam P."/>
            <person name="Ley R."/>
            <person name="Guruge J."/>
            <person name="Turnbaugh P.J."/>
            <person name="Mahowald M."/>
            <person name="Liep D."/>
            <person name="Gordon J."/>
        </authorList>
    </citation>
    <scope>NUCLEOTIDE SEQUENCE</scope>
    <source>
        <strain evidence="1">ATCC 8492</strain>
    </source>
</reference>
<protein>
    <submittedName>
        <fullName evidence="1">Uncharacterized protein</fullName>
    </submittedName>
</protein>
<evidence type="ECO:0000313" key="2">
    <source>
        <dbReference type="Proteomes" id="UP000004110"/>
    </source>
</evidence>